<evidence type="ECO:0000256" key="1">
    <source>
        <dbReference type="SAM" id="MobiDB-lite"/>
    </source>
</evidence>
<sequence length="103" mass="11471">MNSTYNKTKMEDQSNHGKPWSKEEKGKILPAIKEGKSISEIAKDHKRKIGGIRAQLGRIANELNSQNKSIEEIGILTGLNKGEIEESIETYQNRSNKSSGSGW</sequence>
<evidence type="ECO:0000313" key="2">
    <source>
        <dbReference type="EMBL" id="AYV84379.1"/>
    </source>
</evidence>
<proteinExistence type="predicted"/>
<name>A0A3G5AG65_9VIRU</name>
<reference evidence="2" key="1">
    <citation type="submission" date="2018-10" db="EMBL/GenBank/DDBJ databases">
        <title>Hidden diversity of soil giant viruses.</title>
        <authorList>
            <person name="Schulz F."/>
            <person name="Alteio L."/>
            <person name="Goudeau D."/>
            <person name="Ryan E.M."/>
            <person name="Malmstrom R.R."/>
            <person name="Blanchard J."/>
            <person name="Woyke T."/>
        </authorList>
    </citation>
    <scope>NUCLEOTIDE SEQUENCE</scope>
    <source>
        <strain evidence="2">HYV1</strain>
    </source>
</reference>
<feature type="non-terminal residue" evidence="2">
    <location>
        <position position="103"/>
    </location>
</feature>
<feature type="region of interest" description="Disordered" evidence="1">
    <location>
        <begin position="1"/>
        <end position="27"/>
    </location>
</feature>
<protein>
    <submittedName>
        <fullName evidence="2">Uncharacterized protein</fullName>
    </submittedName>
</protein>
<organism evidence="2">
    <name type="scientific">Hyperionvirus sp</name>
    <dbReference type="NCBI Taxonomy" id="2487770"/>
    <lineage>
        <taxon>Viruses</taxon>
        <taxon>Varidnaviria</taxon>
        <taxon>Bamfordvirae</taxon>
        <taxon>Nucleocytoviricota</taxon>
        <taxon>Megaviricetes</taxon>
        <taxon>Imitervirales</taxon>
        <taxon>Mimiviridae</taxon>
        <taxon>Klosneuvirinae</taxon>
    </lineage>
</organism>
<gene>
    <name evidence="2" type="ORF">Hyperionvirus24_1</name>
</gene>
<feature type="compositionally biased region" description="Basic and acidic residues" evidence="1">
    <location>
        <begin position="8"/>
        <end position="27"/>
    </location>
</feature>
<dbReference type="EMBL" id="MK072406">
    <property type="protein sequence ID" value="AYV84379.1"/>
    <property type="molecule type" value="Genomic_DNA"/>
</dbReference>
<accession>A0A3G5AG65</accession>